<dbReference type="GO" id="GO:0007165">
    <property type="term" value="P:signal transduction"/>
    <property type="evidence" value="ECO:0007669"/>
    <property type="project" value="InterPro"/>
</dbReference>
<feature type="region of interest" description="Disordered" evidence="20">
    <location>
        <begin position="1"/>
        <end position="22"/>
    </location>
</feature>
<dbReference type="PRINTS" id="PR00387">
    <property type="entry name" value="PDIESTERASE1"/>
</dbReference>
<dbReference type="GO" id="GO:0030553">
    <property type="term" value="F:cGMP binding"/>
    <property type="evidence" value="ECO:0007669"/>
    <property type="project" value="UniProtKB-KW"/>
</dbReference>
<evidence type="ECO:0000256" key="17">
    <source>
        <dbReference type="PIRSR" id="PIRSR623088-2"/>
    </source>
</evidence>
<keyword evidence="8" id="KW-0677">Repeat</keyword>
<evidence type="ECO:0000313" key="22">
    <source>
        <dbReference type="Proteomes" id="UP000694844"/>
    </source>
</evidence>
<proteinExistence type="inferred from homology"/>
<dbReference type="AlphaFoldDB" id="A0A8B8CJP4"/>
<dbReference type="InterPro" id="IPR003607">
    <property type="entry name" value="HD/PDEase_dom"/>
</dbReference>
<comment type="catalytic activity">
    <reaction evidence="13">
        <text>3',5'-cyclic GMP + H2O = GMP + H(+)</text>
        <dbReference type="Rhea" id="RHEA:16957"/>
        <dbReference type="ChEBI" id="CHEBI:15377"/>
        <dbReference type="ChEBI" id="CHEBI:15378"/>
        <dbReference type="ChEBI" id="CHEBI:57746"/>
        <dbReference type="ChEBI" id="CHEBI:58115"/>
        <dbReference type="EC" id="3.1.4.35"/>
    </reaction>
    <physiologicalReaction direction="left-to-right" evidence="13">
        <dbReference type="Rhea" id="RHEA:16958"/>
    </physiologicalReaction>
</comment>
<keyword evidence="12" id="KW-0142">cGMP-binding</keyword>
<keyword evidence="11" id="KW-0862">Zinc</keyword>
<dbReference type="OrthoDB" id="295473at2759"/>
<dbReference type="SMART" id="SM00471">
    <property type="entry name" value="HDc"/>
    <property type="match status" value="1"/>
</dbReference>
<evidence type="ECO:0000256" key="8">
    <source>
        <dbReference type="ARBA" id="ARBA00022737"/>
    </source>
</evidence>
<dbReference type="InterPro" id="IPR003018">
    <property type="entry name" value="GAF"/>
</dbReference>
<comment type="cofactor">
    <cofactor evidence="1">
        <name>Mg(2+)</name>
        <dbReference type="ChEBI" id="CHEBI:18420"/>
    </cofactor>
</comment>
<comment type="cofactor">
    <cofactor evidence="2">
        <name>Zn(2+)</name>
        <dbReference type="ChEBI" id="CHEBI:29105"/>
    </cofactor>
</comment>
<evidence type="ECO:0000256" key="4">
    <source>
        <dbReference type="ARBA" id="ARBA00022533"/>
    </source>
</evidence>
<keyword evidence="6" id="KW-0597">Phosphoprotein</keyword>
<comment type="pathway">
    <text evidence="14">Purine metabolism; 3',5'-cyclic GMP degradation; GMP from 3',5'-cyclic GMP: step 1/1.</text>
</comment>
<dbReference type="SUPFAM" id="SSF55781">
    <property type="entry name" value="GAF domain-like"/>
    <property type="match status" value="2"/>
</dbReference>
<dbReference type="KEGG" id="cvn:111119490"/>
<dbReference type="FunFam" id="3.30.450.40:FF:000015">
    <property type="entry name" value="Phosphodiesterase"/>
    <property type="match status" value="1"/>
</dbReference>
<dbReference type="Proteomes" id="UP000694844">
    <property type="component" value="Chromosome 2"/>
</dbReference>
<feature type="binding site" evidence="18">
    <location>
        <position position="644"/>
    </location>
    <ligand>
        <name>Zn(2+)</name>
        <dbReference type="ChEBI" id="CHEBI:29105"/>
        <label>1</label>
    </ligand>
</feature>
<feature type="binding site" evidence="17">
    <location>
        <position position="755"/>
    </location>
    <ligand>
        <name>AMP</name>
        <dbReference type="ChEBI" id="CHEBI:456215"/>
    </ligand>
</feature>
<feature type="compositionally biased region" description="Basic and acidic residues" evidence="20">
    <location>
        <begin position="854"/>
        <end position="874"/>
    </location>
</feature>
<feature type="active site" description="Proton donor" evidence="16">
    <location>
        <position position="604"/>
    </location>
</feature>
<dbReference type="InterPro" id="IPR029016">
    <property type="entry name" value="GAF-like_dom_sf"/>
</dbReference>
<evidence type="ECO:0000313" key="23">
    <source>
        <dbReference type="RefSeq" id="XP_022315399.1"/>
    </source>
</evidence>
<evidence type="ECO:0000256" key="10">
    <source>
        <dbReference type="ARBA" id="ARBA00022801"/>
    </source>
</evidence>
<evidence type="ECO:0000256" key="20">
    <source>
        <dbReference type="SAM" id="MobiDB-lite"/>
    </source>
</evidence>
<evidence type="ECO:0000256" key="6">
    <source>
        <dbReference type="ARBA" id="ARBA00022553"/>
    </source>
</evidence>
<dbReference type="InterPro" id="IPR036971">
    <property type="entry name" value="PDEase_catalytic_dom_sf"/>
</dbReference>
<reference evidence="23" key="1">
    <citation type="submission" date="2025-08" db="UniProtKB">
        <authorList>
            <consortium name="RefSeq"/>
        </authorList>
    </citation>
    <scope>IDENTIFICATION</scope>
    <source>
        <tissue evidence="23">Whole sample</tissue>
    </source>
</reference>
<feature type="binding site" evidence="17">
    <location>
        <position position="645"/>
    </location>
    <ligand>
        <name>AMP</name>
        <dbReference type="ChEBI" id="CHEBI:456215"/>
    </ligand>
</feature>
<dbReference type="PROSITE" id="PS51845">
    <property type="entry name" value="PDEASE_I_2"/>
    <property type="match status" value="1"/>
</dbReference>
<evidence type="ECO:0000256" key="18">
    <source>
        <dbReference type="PIRSR" id="PIRSR623088-3"/>
    </source>
</evidence>
<evidence type="ECO:0000256" key="14">
    <source>
        <dbReference type="ARBA" id="ARBA00037913"/>
    </source>
</evidence>
<feature type="binding site" evidence="17">
    <location>
        <begin position="604"/>
        <end position="608"/>
    </location>
    <ligand>
        <name>AMP</name>
        <dbReference type="ChEBI" id="CHEBI:456215"/>
    </ligand>
</feature>
<dbReference type="Gene3D" id="3.30.450.40">
    <property type="match status" value="2"/>
</dbReference>
<dbReference type="FunFam" id="1.10.1300.10:FF:000003">
    <property type="entry name" value="Phosphodiesterase"/>
    <property type="match status" value="1"/>
</dbReference>
<feature type="compositionally biased region" description="Basic and acidic residues" evidence="20">
    <location>
        <begin position="12"/>
        <end position="22"/>
    </location>
</feature>
<dbReference type="Pfam" id="PF00233">
    <property type="entry name" value="PDEase_I"/>
    <property type="match status" value="1"/>
</dbReference>
<feature type="domain" description="PDEase" evidence="21">
    <location>
        <begin position="527"/>
        <end position="851"/>
    </location>
</feature>
<feature type="binding site" evidence="18">
    <location>
        <position position="755"/>
    </location>
    <ligand>
        <name>Zn(2+)</name>
        <dbReference type="ChEBI" id="CHEBI:29105"/>
        <label>1</label>
    </ligand>
</feature>
<evidence type="ECO:0000256" key="11">
    <source>
        <dbReference type="ARBA" id="ARBA00022833"/>
    </source>
</evidence>
<evidence type="ECO:0000256" key="15">
    <source>
        <dbReference type="ARBA" id="ARBA00059501"/>
    </source>
</evidence>
<dbReference type="InterPro" id="IPR023088">
    <property type="entry name" value="PDEase"/>
</dbReference>
<keyword evidence="4" id="KW-0021">Allosteric enzyme</keyword>
<evidence type="ECO:0000256" key="3">
    <source>
        <dbReference type="ARBA" id="ARBA00007648"/>
    </source>
</evidence>
<comment type="similarity">
    <text evidence="3 19">Belongs to the cyclic nucleotide phosphodiesterase family.</text>
</comment>
<dbReference type="InterPro" id="IPR023174">
    <property type="entry name" value="PDEase_CS"/>
</dbReference>
<feature type="binding site" evidence="18">
    <location>
        <position position="608"/>
    </location>
    <ligand>
        <name>Zn(2+)</name>
        <dbReference type="ChEBI" id="CHEBI:29105"/>
        <label>1</label>
    </ligand>
</feature>
<dbReference type="GO" id="GO:0046872">
    <property type="term" value="F:metal ion binding"/>
    <property type="evidence" value="ECO:0007669"/>
    <property type="project" value="UniProtKB-KW"/>
</dbReference>
<feature type="binding site" evidence="18">
    <location>
        <position position="645"/>
    </location>
    <ligand>
        <name>Zn(2+)</name>
        <dbReference type="ChEBI" id="CHEBI:29105"/>
        <label>1</label>
    </ligand>
</feature>
<keyword evidence="10 19" id="KW-0378">Hydrolase</keyword>
<dbReference type="InterPro" id="IPR002073">
    <property type="entry name" value="PDEase_catalytic_dom"/>
</dbReference>
<dbReference type="PROSITE" id="PS00126">
    <property type="entry name" value="PDEASE_I_1"/>
    <property type="match status" value="1"/>
</dbReference>
<evidence type="ECO:0000256" key="19">
    <source>
        <dbReference type="RuleBase" id="RU363067"/>
    </source>
</evidence>
<evidence type="ECO:0000259" key="21">
    <source>
        <dbReference type="PROSITE" id="PS51845"/>
    </source>
</evidence>
<feature type="region of interest" description="Disordered" evidence="20">
    <location>
        <begin position="57"/>
        <end position="83"/>
    </location>
</feature>
<protein>
    <recommendedName>
        <fullName evidence="19">Phosphodiesterase</fullName>
        <ecNumber evidence="19">3.1.4.-</ecNumber>
    </recommendedName>
</protein>
<accession>A0A8B8CJP4</accession>
<dbReference type="CDD" id="cd00077">
    <property type="entry name" value="HDc"/>
    <property type="match status" value="1"/>
</dbReference>
<feature type="compositionally biased region" description="Acidic residues" evidence="20">
    <location>
        <begin position="875"/>
        <end position="887"/>
    </location>
</feature>
<evidence type="ECO:0000256" key="1">
    <source>
        <dbReference type="ARBA" id="ARBA00001946"/>
    </source>
</evidence>
<evidence type="ECO:0000256" key="13">
    <source>
        <dbReference type="ARBA" id="ARBA00036079"/>
    </source>
</evidence>
<dbReference type="Pfam" id="PF01590">
    <property type="entry name" value="GAF"/>
    <property type="match status" value="2"/>
</dbReference>
<dbReference type="PANTHER" id="PTHR11347">
    <property type="entry name" value="CYCLIC NUCLEOTIDE PHOSPHODIESTERASE"/>
    <property type="match status" value="1"/>
</dbReference>
<evidence type="ECO:0000256" key="5">
    <source>
        <dbReference type="ARBA" id="ARBA00022535"/>
    </source>
</evidence>
<gene>
    <name evidence="23" type="primary">LOC111119490</name>
</gene>
<dbReference type="SUPFAM" id="SSF109604">
    <property type="entry name" value="HD-domain/PDEase-like"/>
    <property type="match status" value="1"/>
</dbReference>
<dbReference type="RefSeq" id="XP_022315399.1">
    <property type="nucleotide sequence ID" value="XM_022459691.1"/>
</dbReference>
<dbReference type="EC" id="3.1.4.-" evidence="19"/>
<evidence type="ECO:0000256" key="16">
    <source>
        <dbReference type="PIRSR" id="PIRSR623088-1"/>
    </source>
</evidence>
<comment type="cofactor">
    <cofactor evidence="19">
        <name>a divalent metal cation</name>
        <dbReference type="ChEBI" id="CHEBI:60240"/>
    </cofactor>
    <text evidence="19">Binds 2 divalent metal cations per subunit. Site 1 may preferentially bind zinc ions, while site 2 has a preference for magnesium and/or manganese ions.</text>
</comment>
<organism evidence="22 23">
    <name type="scientific">Crassostrea virginica</name>
    <name type="common">Eastern oyster</name>
    <dbReference type="NCBI Taxonomy" id="6565"/>
    <lineage>
        <taxon>Eukaryota</taxon>
        <taxon>Metazoa</taxon>
        <taxon>Spiralia</taxon>
        <taxon>Lophotrochozoa</taxon>
        <taxon>Mollusca</taxon>
        <taxon>Bivalvia</taxon>
        <taxon>Autobranchia</taxon>
        <taxon>Pteriomorphia</taxon>
        <taxon>Ostreida</taxon>
        <taxon>Ostreoidea</taxon>
        <taxon>Ostreidae</taxon>
        <taxon>Crassostrea</taxon>
    </lineage>
</organism>
<dbReference type="GeneID" id="111119490"/>
<comment type="function">
    <text evidence="15">Plays a role in signal transduction by regulating the intracellular concentration of cyclic nucleotides. This phosphodiesterase catalyzes the specific hydrolysis of cGMP to 5'-GMP. Specifically regulates nitric-oxide-generated cGMP.</text>
</comment>
<dbReference type="Gene3D" id="1.10.1300.10">
    <property type="entry name" value="3'5'-cyclic nucleotide phosphodiesterase, catalytic domain"/>
    <property type="match status" value="1"/>
</dbReference>
<feature type="compositionally biased region" description="Low complexity" evidence="20">
    <location>
        <begin position="66"/>
        <end position="82"/>
    </location>
</feature>
<dbReference type="GO" id="GO:0047555">
    <property type="term" value="F:3',5'-cyclic-GMP phosphodiesterase activity"/>
    <property type="evidence" value="ECO:0007669"/>
    <property type="project" value="UniProtKB-EC"/>
</dbReference>
<name>A0A8B8CJP4_CRAVI</name>
<keyword evidence="22" id="KW-1185">Reference proteome</keyword>
<evidence type="ECO:0000256" key="9">
    <source>
        <dbReference type="ARBA" id="ARBA00022741"/>
    </source>
</evidence>
<evidence type="ECO:0000256" key="12">
    <source>
        <dbReference type="ARBA" id="ARBA00022992"/>
    </source>
</evidence>
<keyword evidence="5" id="KW-0140">cGMP</keyword>
<sequence length="910" mass="104171">MSGEGQTGRAGASERNEEYERMEKWLDDHPEFTHDYFARKAKRSMVDGWLLAQALSHSPNLKQPETSNSSGSNSRNNSGTNTPVRKISAQEFDRGDTLNPIVSTVDGARTFLGPSTSQTSVTNKLHRRPRTELKTLDEKELMYELVIDICNELDVNSLCHKILQNVCILLNADRCSLFLVHGREGEERFLEAKLFDVSADTTLEEVCENREAIRIPWGTGIIGHVAQTGELLNIPDAYKDPRFNNEIDLQMGYRTHSILSTPIKDCEGVVIGVAQAINRTNCKDEPFNLHDEKIFSNYMAFCGIGLKNAQLYEKSLLENRRNQVLLDLARVIFEEQNNVANLIYKIMMHTQSLLQCQRCQVMLIDDLCKKNIKHCPLGMGIFSQVFDLENTDFDNSDTFNREWPAEPRFPIHIGISGYVAATGKILNIANAYEDKRFDPTVDIDLNFKTKAILCMPIKNAQGKVIGVTQLINKLDGSIFNKNDENLFEAFAIFCGLGINNTQTYETLMKAMAKQRISLECLSYHASAPADEARRLKTMVIPSTYSYNLLDFSFSDFGLDDDDTLKASIRMFIDLNLLERFRINYETFCRWLLSVKKNYRDVTYHNWRHAFNVAQTMFCMFKSGQMDNVLTETEKLALIIACLCHDLDHRGTNNQFQIKTSSPLADLYSTSTLEHHHFDQCIMILSTKGNDILCNIRQDEYEEVIQMLENAILATDLALYFKFRGEFFNLVRSSETNWNRERDRDLLRSMMMTASDVSAITKPWEVQLKVADLIASEFFEQGDLEKTQLNIKPAEMMDRDKKDRLPDMQVGFIDSICLPVYQAIAEISPRLEPLLEGCKKNRQNWQYVSQHNSKHVVDENKRENESKDDSIHENEGNIEEEINNENENENLQLMDIESSEEAENTDSVTVS</sequence>
<evidence type="ECO:0000256" key="7">
    <source>
        <dbReference type="ARBA" id="ARBA00022723"/>
    </source>
</evidence>
<feature type="region of interest" description="Disordered" evidence="20">
    <location>
        <begin position="848"/>
        <end position="910"/>
    </location>
</feature>
<feature type="binding site" evidence="18">
    <location>
        <position position="645"/>
    </location>
    <ligand>
        <name>Zn(2+)</name>
        <dbReference type="ChEBI" id="CHEBI:29105"/>
        <label>2</label>
    </ligand>
</feature>
<dbReference type="FunFam" id="3.30.450.40:FF:000004">
    <property type="entry name" value="Phosphodiesterase"/>
    <property type="match status" value="1"/>
</dbReference>
<keyword evidence="9" id="KW-0547">Nucleotide-binding</keyword>
<keyword evidence="7 18" id="KW-0479">Metal-binding</keyword>
<dbReference type="SMART" id="SM00065">
    <property type="entry name" value="GAF"/>
    <property type="match status" value="2"/>
</dbReference>
<evidence type="ECO:0000256" key="2">
    <source>
        <dbReference type="ARBA" id="ARBA00001947"/>
    </source>
</evidence>
<feature type="binding site" evidence="17">
    <location>
        <position position="808"/>
    </location>
    <ligand>
        <name>AMP</name>
        <dbReference type="ChEBI" id="CHEBI:456215"/>
    </ligand>
</feature>